<sequence length="272" mass="32016">MVKSENVVVDTNSFFKDLNEEREINFKEIKKPYQLQSIIKLHQLVLKGTLLENKNIYYDSNYEKFLTKVFELPNNHFFVVEKNSIIKGFAHFKIIDDFIFLNNIAICEDVNNTGLGKKLLFYSYKNLISQYNQINSFKLDVFQSNKKALNWYKTMGFEEENRHYWYQLNSKLNVSGSNDYAIVSDQNGFLGLYDGEVKFGTIVNNNLILHQSDYIYKIDSKRFDSVLTNDNSFINNTLFKDDSINYDLADSSIRMKISVKNLNQNYFNEKQN</sequence>
<evidence type="ECO:0000259" key="1">
    <source>
        <dbReference type="PROSITE" id="PS51186"/>
    </source>
</evidence>
<dbReference type="Pfam" id="PF00583">
    <property type="entry name" value="Acetyltransf_1"/>
    <property type="match status" value="1"/>
</dbReference>
<organism evidence="2 3">
    <name type="scientific">Flavobacterium azooxidireducens</name>
    <dbReference type="NCBI Taxonomy" id="1871076"/>
    <lineage>
        <taxon>Bacteria</taxon>
        <taxon>Pseudomonadati</taxon>
        <taxon>Bacteroidota</taxon>
        <taxon>Flavobacteriia</taxon>
        <taxon>Flavobacteriales</taxon>
        <taxon>Flavobacteriaceae</taxon>
        <taxon>Flavobacterium</taxon>
    </lineage>
</organism>
<evidence type="ECO:0000313" key="3">
    <source>
        <dbReference type="Proteomes" id="UP000830583"/>
    </source>
</evidence>
<proteinExistence type="predicted"/>
<feature type="domain" description="N-acetyltransferase" evidence="1">
    <location>
        <begin position="24"/>
        <end position="181"/>
    </location>
</feature>
<dbReference type="EMBL" id="CP096205">
    <property type="protein sequence ID" value="UPQ80897.1"/>
    <property type="molecule type" value="Genomic_DNA"/>
</dbReference>
<protein>
    <submittedName>
        <fullName evidence="2">GNAT family N-acetyltransferase</fullName>
    </submittedName>
</protein>
<reference evidence="2" key="1">
    <citation type="submission" date="2022-04" db="EMBL/GenBank/DDBJ databases">
        <title>Consumption of N2O by Flavobacterium azooxidireducens sp. nov. isolated from Decomposing Leaf Litter of Phragmites australis (Cav.).</title>
        <authorList>
            <person name="Behrendt U."/>
            <person name="Spanner T."/>
            <person name="Augustin J."/>
            <person name="Horn M.A."/>
            <person name="Kolb S."/>
            <person name="Ulrich A."/>
        </authorList>
    </citation>
    <scope>NUCLEOTIDE SEQUENCE</scope>
    <source>
        <strain evidence="2">IGB 4-14</strain>
    </source>
</reference>
<dbReference type="InterPro" id="IPR000182">
    <property type="entry name" value="GNAT_dom"/>
</dbReference>
<dbReference type="PROSITE" id="PS51186">
    <property type="entry name" value="GNAT"/>
    <property type="match status" value="1"/>
</dbReference>
<name>A0ABY4KJ75_9FLAO</name>
<dbReference type="Gene3D" id="3.40.630.30">
    <property type="match status" value="1"/>
</dbReference>
<dbReference type="SUPFAM" id="SSF55729">
    <property type="entry name" value="Acyl-CoA N-acyltransferases (Nat)"/>
    <property type="match status" value="1"/>
</dbReference>
<evidence type="ECO:0000313" key="2">
    <source>
        <dbReference type="EMBL" id="UPQ80897.1"/>
    </source>
</evidence>
<dbReference type="Proteomes" id="UP000830583">
    <property type="component" value="Chromosome"/>
</dbReference>
<accession>A0ABY4KJ75</accession>
<gene>
    <name evidence="2" type="ORF">M0M57_00210</name>
</gene>
<dbReference type="InterPro" id="IPR016181">
    <property type="entry name" value="Acyl_CoA_acyltransferase"/>
</dbReference>
<keyword evidence="3" id="KW-1185">Reference proteome</keyword>